<sequence>MDACLPGHGLATAAAAALAKKVEEEVQDGPARIKNAITILKNGPGCSSRSSSPEDRFFVFRRSWDSRLSGIRSSMQYLLSKNVQRTLDKESSKKHSLMYKLYRNNGPTLFSF</sequence>
<dbReference type="EMBL" id="JAUDFV010000149">
    <property type="protein sequence ID" value="KAL2719504.1"/>
    <property type="molecule type" value="Genomic_DNA"/>
</dbReference>
<comment type="caution">
    <text evidence="1">The sequence shown here is derived from an EMBL/GenBank/DDBJ whole genome shotgun (WGS) entry which is preliminary data.</text>
</comment>
<keyword evidence="2" id="KW-1185">Reference proteome</keyword>
<name>A0ABD2AFZ2_VESSQ</name>
<protein>
    <submittedName>
        <fullName evidence="1">Uncharacterized protein</fullName>
    </submittedName>
</protein>
<gene>
    <name evidence="1" type="ORF">V1478_010966</name>
</gene>
<dbReference type="AlphaFoldDB" id="A0ABD2AFZ2"/>
<dbReference type="Proteomes" id="UP001607302">
    <property type="component" value="Unassembled WGS sequence"/>
</dbReference>
<proteinExistence type="predicted"/>
<evidence type="ECO:0000313" key="2">
    <source>
        <dbReference type="Proteomes" id="UP001607302"/>
    </source>
</evidence>
<evidence type="ECO:0000313" key="1">
    <source>
        <dbReference type="EMBL" id="KAL2719504.1"/>
    </source>
</evidence>
<accession>A0ABD2AFZ2</accession>
<reference evidence="1 2" key="1">
    <citation type="journal article" date="2024" name="Ann. Entomol. Soc. Am.">
        <title>Genomic analyses of the southern and eastern yellowjacket wasps (Hymenoptera: Vespidae) reveal evolutionary signatures of social life.</title>
        <authorList>
            <person name="Catto M.A."/>
            <person name="Caine P.B."/>
            <person name="Orr S.E."/>
            <person name="Hunt B.G."/>
            <person name="Goodisman M.A.D."/>
        </authorList>
    </citation>
    <scope>NUCLEOTIDE SEQUENCE [LARGE SCALE GENOMIC DNA]</scope>
    <source>
        <strain evidence="1">233</strain>
        <tissue evidence="1">Head and thorax</tissue>
    </source>
</reference>
<organism evidence="1 2">
    <name type="scientific">Vespula squamosa</name>
    <name type="common">Southern yellow jacket</name>
    <name type="synonym">Wasp</name>
    <dbReference type="NCBI Taxonomy" id="30214"/>
    <lineage>
        <taxon>Eukaryota</taxon>
        <taxon>Metazoa</taxon>
        <taxon>Ecdysozoa</taxon>
        <taxon>Arthropoda</taxon>
        <taxon>Hexapoda</taxon>
        <taxon>Insecta</taxon>
        <taxon>Pterygota</taxon>
        <taxon>Neoptera</taxon>
        <taxon>Endopterygota</taxon>
        <taxon>Hymenoptera</taxon>
        <taxon>Apocrita</taxon>
        <taxon>Aculeata</taxon>
        <taxon>Vespoidea</taxon>
        <taxon>Vespidae</taxon>
        <taxon>Vespinae</taxon>
        <taxon>Vespula</taxon>
    </lineage>
</organism>